<reference evidence="6" key="1">
    <citation type="submission" date="2022-11" db="EMBL/GenBank/DDBJ databases">
        <authorList>
            <person name="Kikuchi T."/>
        </authorList>
    </citation>
    <scope>NUCLEOTIDE SEQUENCE</scope>
    <source>
        <strain evidence="6">PS1010</strain>
    </source>
</reference>
<evidence type="ECO:0000256" key="3">
    <source>
        <dbReference type="SAM" id="Coils"/>
    </source>
</evidence>
<keyword evidence="7" id="KW-1185">Reference proteome</keyword>
<dbReference type="PANTHER" id="PTHR10155">
    <property type="entry name" value="PHOSPHATIDYLINOSITOL 3-KINASE REGULATORY SUBUNIT"/>
    <property type="match status" value="1"/>
</dbReference>
<feature type="domain" description="SH2" evidence="5">
    <location>
        <begin position="11"/>
        <end position="105"/>
    </location>
</feature>
<dbReference type="AlphaFoldDB" id="A0A9P1I7J6"/>
<protein>
    <recommendedName>
        <fullName evidence="5">SH2 domain-containing protein</fullName>
    </recommendedName>
</protein>
<keyword evidence="1 2" id="KW-0727">SH2 domain</keyword>
<feature type="region of interest" description="Disordered" evidence="4">
    <location>
        <begin position="456"/>
        <end position="481"/>
    </location>
</feature>
<evidence type="ECO:0000256" key="4">
    <source>
        <dbReference type="SAM" id="MobiDB-lite"/>
    </source>
</evidence>
<dbReference type="FunFam" id="3.30.505.10:FF:000104">
    <property type="entry name" value="Phosphoinositide 3-kinase adapter subunit"/>
    <property type="match status" value="1"/>
</dbReference>
<dbReference type="Proteomes" id="UP001152747">
    <property type="component" value="Unassembled WGS sequence"/>
</dbReference>
<dbReference type="GO" id="GO:0008286">
    <property type="term" value="P:insulin receptor signaling pathway"/>
    <property type="evidence" value="ECO:0007669"/>
    <property type="project" value="TreeGrafter"/>
</dbReference>
<evidence type="ECO:0000313" key="7">
    <source>
        <dbReference type="Proteomes" id="UP001152747"/>
    </source>
</evidence>
<evidence type="ECO:0000313" key="6">
    <source>
        <dbReference type="EMBL" id="CAI5440129.1"/>
    </source>
</evidence>
<dbReference type="GO" id="GO:0046935">
    <property type="term" value="F:1-phosphatidylinositol-3-kinase regulator activity"/>
    <property type="evidence" value="ECO:0007669"/>
    <property type="project" value="TreeGrafter"/>
</dbReference>
<dbReference type="SUPFAM" id="SSF55550">
    <property type="entry name" value="SH2 domain"/>
    <property type="match status" value="2"/>
</dbReference>
<name>A0A9P1I7J6_9PELO</name>
<dbReference type="Gene3D" id="3.30.505.10">
    <property type="entry name" value="SH2 domain"/>
    <property type="match status" value="2"/>
</dbReference>
<dbReference type="PANTHER" id="PTHR10155:SF10">
    <property type="entry name" value="PI3K21B, ISOFORM B"/>
    <property type="match status" value="1"/>
</dbReference>
<dbReference type="GO" id="GO:0005942">
    <property type="term" value="C:phosphatidylinositol 3-kinase complex"/>
    <property type="evidence" value="ECO:0007669"/>
    <property type="project" value="TreeGrafter"/>
</dbReference>
<dbReference type="Pfam" id="PF00017">
    <property type="entry name" value="SH2"/>
    <property type="match status" value="2"/>
</dbReference>
<gene>
    <name evidence="6" type="ORF">CAMP_LOCUS2766</name>
</gene>
<accession>A0A9P1I7J6</accession>
<dbReference type="GO" id="GO:0046854">
    <property type="term" value="P:phosphatidylinositol phosphate biosynthetic process"/>
    <property type="evidence" value="ECO:0007669"/>
    <property type="project" value="TreeGrafter"/>
</dbReference>
<feature type="domain" description="SH2" evidence="5">
    <location>
        <begin position="340"/>
        <end position="457"/>
    </location>
</feature>
<dbReference type="PROSITE" id="PS50001">
    <property type="entry name" value="SH2"/>
    <property type="match status" value="2"/>
</dbReference>
<organism evidence="6 7">
    <name type="scientific">Caenorhabditis angaria</name>
    <dbReference type="NCBI Taxonomy" id="860376"/>
    <lineage>
        <taxon>Eukaryota</taxon>
        <taxon>Metazoa</taxon>
        <taxon>Ecdysozoa</taxon>
        <taxon>Nematoda</taxon>
        <taxon>Chromadorea</taxon>
        <taxon>Rhabditida</taxon>
        <taxon>Rhabditina</taxon>
        <taxon>Rhabditomorpha</taxon>
        <taxon>Rhabditoidea</taxon>
        <taxon>Rhabditidae</taxon>
        <taxon>Peloderinae</taxon>
        <taxon>Caenorhabditis</taxon>
    </lineage>
</organism>
<keyword evidence="3" id="KW-0175">Coiled coil</keyword>
<dbReference type="OrthoDB" id="3175255at2759"/>
<evidence type="ECO:0000256" key="1">
    <source>
        <dbReference type="ARBA" id="ARBA00022999"/>
    </source>
</evidence>
<dbReference type="EMBL" id="CANHGI010000001">
    <property type="protein sequence ID" value="CAI5440129.1"/>
    <property type="molecule type" value="Genomic_DNA"/>
</dbReference>
<dbReference type="InterPro" id="IPR000980">
    <property type="entry name" value="SH2"/>
</dbReference>
<dbReference type="InterPro" id="IPR036860">
    <property type="entry name" value="SH2_dom_sf"/>
</dbReference>
<evidence type="ECO:0000259" key="5">
    <source>
        <dbReference type="PROSITE" id="PS50001"/>
    </source>
</evidence>
<evidence type="ECO:0000256" key="2">
    <source>
        <dbReference type="PROSITE-ProRule" id="PRU00191"/>
    </source>
</evidence>
<feature type="compositionally biased region" description="Low complexity" evidence="4">
    <location>
        <begin position="460"/>
        <end position="481"/>
    </location>
</feature>
<dbReference type="SMART" id="SM00252">
    <property type="entry name" value="SH2"/>
    <property type="match status" value="2"/>
</dbReference>
<comment type="caution">
    <text evidence="6">The sequence shown here is derived from an EMBL/GenBank/DDBJ whole genome shotgun (WGS) entry which is preliminary data.</text>
</comment>
<feature type="coiled-coil region" evidence="3">
    <location>
        <begin position="187"/>
        <end position="214"/>
    </location>
</feature>
<sequence length="481" mass="54568">MSLVGLLEQSWYWGEVDKMTISRVLADQPDGAFIVRNASTQGDYTLSVKYQGQVKLIKIVVRGSKCGFSPDNLTHDTVVSLIDFHKEISLQVYNENLDTRLLYPVCSRRNSQNGRNLAKKGPILNNLNSIPSSSAQILNSPISTEKNLYLSRNEEDWIERLGLENLRIIQMSCDRSARLFDVSHSEVERAENIYNTLANSCRDYEMKLEKLEELWEIEGDIKMKMDRKTREECDEQFEVAMDGNAKVLDSSMKRIRNELNASLLQKTKIGQVLDEMRQDMNTAKQRLVKYHELRNKAYAELVQKGVTGAQIQTTVEGTMEMIVNEPMQVSQLLADLPLRWVPAQYLVFSSSKEEAAQSLLGAREKMLELDRKMGIYRPPIDGVFLIRPSATQTDKLVLSVLYGDRISHCLIEQTEQGWGFENSNIYLTTIGDFVRYYSYTSLESHNDHIKTALTMPAGKSHSSASTSNSTSNNTPTSEFAA</sequence>
<proteinExistence type="predicted"/>